<dbReference type="InterPro" id="IPR018146">
    <property type="entry name" value="Glyoxalase_1_CS"/>
</dbReference>
<dbReference type="InterPro" id="IPR029068">
    <property type="entry name" value="Glyas_Bleomycin-R_OHBP_Dase"/>
</dbReference>
<accession>A0ABU6MD14</accession>
<dbReference type="Pfam" id="PF00903">
    <property type="entry name" value="Glyoxalase"/>
    <property type="match status" value="1"/>
</dbReference>
<evidence type="ECO:0000256" key="1">
    <source>
        <dbReference type="ARBA" id="ARBA00022723"/>
    </source>
</evidence>
<keyword evidence="1" id="KW-0479">Metal-binding</keyword>
<dbReference type="EMBL" id="JARMAB010000005">
    <property type="protein sequence ID" value="MED1202308.1"/>
    <property type="molecule type" value="Genomic_DNA"/>
</dbReference>
<evidence type="ECO:0000313" key="4">
    <source>
        <dbReference type="Proteomes" id="UP001341444"/>
    </source>
</evidence>
<evidence type="ECO:0000259" key="2">
    <source>
        <dbReference type="PROSITE" id="PS51819"/>
    </source>
</evidence>
<dbReference type="Gene3D" id="3.10.180.10">
    <property type="entry name" value="2,3-Dihydroxybiphenyl 1,2-Dioxygenase, domain 1"/>
    <property type="match status" value="1"/>
</dbReference>
<reference evidence="3 4" key="1">
    <citation type="submission" date="2023-03" db="EMBL/GenBank/DDBJ databases">
        <title>Bacillus Genome Sequencing.</title>
        <authorList>
            <person name="Dunlap C."/>
        </authorList>
    </citation>
    <scope>NUCLEOTIDE SEQUENCE [LARGE SCALE GENOMIC DNA]</scope>
    <source>
        <strain evidence="3 4">B-23453</strain>
    </source>
</reference>
<feature type="domain" description="VOC" evidence="2">
    <location>
        <begin position="2"/>
        <end position="113"/>
    </location>
</feature>
<protein>
    <submittedName>
        <fullName evidence="3">VOC family protein</fullName>
    </submittedName>
</protein>
<dbReference type="PROSITE" id="PS00934">
    <property type="entry name" value="GLYOXALASE_I_1"/>
    <property type="match status" value="1"/>
</dbReference>
<evidence type="ECO:0000313" key="3">
    <source>
        <dbReference type="EMBL" id="MED1202308.1"/>
    </source>
</evidence>
<proteinExistence type="predicted"/>
<dbReference type="PANTHER" id="PTHR36113">
    <property type="entry name" value="LYASE, PUTATIVE-RELATED-RELATED"/>
    <property type="match status" value="1"/>
</dbReference>
<gene>
    <name evidence="3" type="ORF">P4T90_04280</name>
</gene>
<dbReference type="Proteomes" id="UP001341444">
    <property type="component" value="Unassembled WGS sequence"/>
</dbReference>
<name>A0ABU6MD14_9BACI</name>
<keyword evidence="4" id="KW-1185">Reference proteome</keyword>
<dbReference type="InterPro" id="IPR037523">
    <property type="entry name" value="VOC_core"/>
</dbReference>
<sequence>MKLHHIGIEVNQLERSMLFYKGLLGLHFKNRIDFFNEDIIFLEGEGVQIELIKKTAPPSSAHLAFSTDSIHKTVHSLKNKGIFPADGPYTLDNGWKTVFYEGPDGETIEFIEE</sequence>
<dbReference type="InterPro" id="IPR051332">
    <property type="entry name" value="Fosfomycin_Res_Enzymes"/>
</dbReference>
<dbReference type="RefSeq" id="WP_066266900.1">
    <property type="nucleotide sequence ID" value="NZ_JARMAB010000005.1"/>
</dbReference>
<dbReference type="InterPro" id="IPR004360">
    <property type="entry name" value="Glyas_Fos-R_dOase_dom"/>
</dbReference>
<dbReference type="PROSITE" id="PS51819">
    <property type="entry name" value="VOC"/>
    <property type="match status" value="1"/>
</dbReference>
<dbReference type="PANTHER" id="PTHR36113:SF1">
    <property type="entry name" value="GLYOXALASE_BLEOMYCIN RESISTANCE PROTEIN_DIOXYGENASE"/>
    <property type="match status" value="1"/>
</dbReference>
<organism evidence="3 4">
    <name type="scientific">Heyndrickxia acidicola</name>
    <dbReference type="NCBI Taxonomy" id="209389"/>
    <lineage>
        <taxon>Bacteria</taxon>
        <taxon>Bacillati</taxon>
        <taxon>Bacillota</taxon>
        <taxon>Bacilli</taxon>
        <taxon>Bacillales</taxon>
        <taxon>Bacillaceae</taxon>
        <taxon>Heyndrickxia</taxon>
    </lineage>
</organism>
<comment type="caution">
    <text evidence="3">The sequence shown here is derived from an EMBL/GenBank/DDBJ whole genome shotgun (WGS) entry which is preliminary data.</text>
</comment>
<dbReference type="SUPFAM" id="SSF54593">
    <property type="entry name" value="Glyoxalase/Bleomycin resistance protein/Dihydroxybiphenyl dioxygenase"/>
    <property type="match status" value="1"/>
</dbReference>